<organism evidence="2 3">
    <name type="scientific">Flagellimonas profundi</name>
    <dbReference type="NCBI Taxonomy" id="2915620"/>
    <lineage>
        <taxon>Bacteria</taxon>
        <taxon>Pseudomonadati</taxon>
        <taxon>Bacteroidota</taxon>
        <taxon>Flavobacteriia</taxon>
        <taxon>Flavobacteriales</taxon>
        <taxon>Flavobacteriaceae</taxon>
        <taxon>Flagellimonas</taxon>
    </lineage>
</organism>
<dbReference type="EMBL" id="JAFLNM010000006">
    <property type="protein sequence ID" value="MBO0343508.1"/>
    <property type="molecule type" value="Genomic_DNA"/>
</dbReference>
<dbReference type="Proteomes" id="UP000664807">
    <property type="component" value="Unassembled WGS sequence"/>
</dbReference>
<dbReference type="PRINTS" id="PR00173">
    <property type="entry name" value="EDTRNSPORT"/>
</dbReference>
<reference evidence="2 3" key="1">
    <citation type="submission" date="2021-03" db="EMBL/GenBank/DDBJ databases">
        <title>Muricauda lutimaris sp. nov. and Muricauda ruestringensis sp. nov, two marine members of the Flavobacteriaceae isolated from deep sea sediments of Western Pacific.</title>
        <authorList>
            <person name="Zhao S."/>
            <person name="Liu R."/>
        </authorList>
    </citation>
    <scope>NUCLEOTIDE SEQUENCE [LARGE SCALE GENOMIC DNA]</scope>
    <source>
        <strain evidence="2 3">BC31-3-A3</strain>
    </source>
</reference>
<proteinExistence type="predicted"/>
<dbReference type="Pfam" id="PF05661">
    <property type="entry name" value="DUF808"/>
    <property type="match status" value="1"/>
</dbReference>
<evidence type="ECO:0000256" key="1">
    <source>
        <dbReference type="SAM" id="Phobius"/>
    </source>
</evidence>
<evidence type="ECO:0000313" key="3">
    <source>
        <dbReference type="Proteomes" id="UP000664807"/>
    </source>
</evidence>
<keyword evidence="1" id="KW-0812">Transmembrane</keyword>
<sequence>MASGFFAVLDDISALMDDVATMSKVATKKTAGILGDDLAVNAEKATGFLSSREIPVLWAITKGSFLNKLIILPIAFLLSAYLPVAITVILILGGVYLAYEGAEKVYEYIFHRNEEGHATDPIDIPEEELPGLEKKKIKQAIITDFILSVEIVIIALSTVVNQPLTIQIATVSVVALLATVGVYGIVALIVRMDDYGYRLINLNEEHNTFSDQVGRVLVNALPKIIKGLSIVGTLALLLVSGGIFNHNIEFFHQLFPSLPTLLKDFIFGLVIGFVALFLLKLVKKLFKRK</sequence>
<dbReference type="InterPro" id="IPR008526">
    <property type="entry name" value="YedI"/>
</dbReference>
<feature type="transmembrane region" description="Helical" evidence="1">
    <location>
        <begin position="141"/>
        <end position="160"/>
    </location>
</feature>
<name>A0ABS3FKE4_9FLAO</name>
<feature type="transmembrane region" description="Helical" evidence="1">
    <location>
        <begin position="224"/>
        <end position="245"/>
    </location>
</feature>
<dbReference type="PANTHER" id="PTHR30503">
    <property type="entry name" value="INNER MEMBRANE PROTEIN YEDI"/>
    <property type="match status" value="1"/>
</dbReference>
<dbReference type="PANTHER" id="PTHR30503:SF3">
    <property type="entry name" value="INNER MEMBRANE PROTEIN YEDI"/>
    <property type="match status" value="1"/>
</dbReference>
<protein>
    <submittedName>
        <fullName evidence="2">DUF808 domain-containing protein</fullName>
    </submittedName>
</protein>
<dbReference type="PIRSF" id="PIRSF016660">
    <property type="entry name" value="YedI"/>
    <property type="match status" value="1"/>
</dbReference>
<comment type="caution">
    <text evidence="2">The sequence shown here is derived from an EMBL/GenBank/DDBJ whole genome shotgun (WGS) entry which is preliminary data.</text>
</comment>
<keyword evidence="1" id="KW-0472">Membrane</keyword>
<evidence type="ECO:0000313" key="2">
    <source>
        <dbReference type="EMBL" id="MBO0343508.1"/>
    </source>
</evidence>
<gene>
    <name evidence="2" type="ORF">J0654_17775</name>
</gene>
<feature type="transmembrane region" description="Helical" evidence="1">
    <location>
        <begin position="70"/>
        <end position="99"/>
    </location>
</feature>
<feature type="transmembrane region" description="Helical" evidence="1">
    <location>
        <begin position="265"/>
        <end position="282"/>
    </location>
</feature>
<keyword evidence="3" id="KW-1185">Reference proteome</keyword>
<feature type="transmembrane region" description="Helical" evidence="1">
    <location>
        <begin position="166"/>
        <end position="190"/>
    </location>
</feature>
<dbReference type="RefSeq" id="WP_207030463.1">
    <property type="nucleotide sequence ID" value="NZ_JAFLNM010000006.1"/>
</dbReference>
<keyword evidence="1" id="KW-1133">Transmembrane helix</keyword>
<accession>A0ABS3FKE4</accession>